<evidence type="ECO:0000256" key="10">
    <source>
        <dbReference type="ARBA" id="ARBA00023225"/>
    </source>
</evidence>
<organism evidence="11 12">
    <name type="scientific">Alicyclobacillus vulcanalis</name>
    <dbReference type="NCBI Taxonomy" id="252246"/>
    <lineage>
        <taxon>Bacteria</taxon>
        <taxon>Bacillati</taxon>
        <taxon>Bacillota</taxon>
        <taxon>Bacilli</taxon>
        <taxon>Bacillales</taxon>
        <taxon>Alicyclobacillaceae</taxon>
        <taxon>Alicyclobacillus</taxon>
    </lineage>
</organism>
<evidence type="ECO:0000256" key="5">
    <source>
        <dbReference type="ARBA" id="ARBA00022475"/>
    </source>
</evidence>
<dbReference type="GO" id="GO:0006935">
    <property type="term" value="P:chemotaxis"/>
    <property type="evidence" value="ECO:0007669"/>
    <property type="project" value="UniProtKB-KW"/>
</dbReference>
<comment type="subcellular location">
    <subcellularLocation>
        <location evidence="1">Cell membrane</location>
        <topology evidence="1">Peripheral membrane protein</topology>
        <orientation evidence="1">Cytoplasmic side</orientation>
    </subcellularLocation>
</comment>
<evidence type="ECO:0000256" key="2">
    <source>
        <dbReference type="ARBA" id="ARBA00010004"/>
    </source>
</evidence>
<keyword evidence="4" id="KW-0813">Transport</keyword>
<evidence type="ECO:0000256" key="1">
    <source>
        <dbReference type="ARBA" id="ARBA00004413"/>
    </source>
</evidence>
<comment type="similarity">
    <text evidence="2">Belongs to the FliJ family.</text>
</comment>
<keyword evidence="12" id="KW-1185">Reference proteome</keyword>
<keyword evidence="7" id="KW-1005">Bacterial flagellum biogenesis</keyword>
<dbReference type="GO" id="GO:0044781">
    <property type="term" value="P:bacterial-type flagellum organization"/>
    <property type="evidence" value="ECO:0007669"/>
    <property type="project" value="UniProtKB-KW"/>
</dbReference>
<proteinExistence type="inferred from homology"/>
<gene>
    <name evidence="11" type="ORF">SAMN05421799_106188</name>
</gene>
<keyword evidence="5" id="KW-1003">Cell membrane</keyword>
<keyword evidence="8" id="KW-0653">Protein transport</keyword>
<evidence type="ECO:0000256" key="6">
    <source>
        <dbReference type="ARBA" id="ARBA00022500"/>
    </source>
</evidence>
<evidence type="ECO:0000313" key="12">
    <source>
        <dbReference type="Proteomes" id="UP000186156"/>
    </source>
</evidence>
<evidence type="ECO:0000256" key="4">
    <source>
        <dbReference type="ARBA" id="ARBA00022448"/>
    </source>
</evidence>
<evidence type="ECO:0000256" key="7">
    <source>
        <dbReference type="ARBA" id="ARBA00022795"/>
    </source>
</evidence>
<dbReference type="GO" id="GO:0015031">
    <property type="term" value="P:protein transport"/>
    <property type="evidence" value="ECO:0007669"/>
    <property type="project" value="UniProtKB-KW"/>
</dbReference>
<dbReference type="Pfam" id="PF02050">
    <property type="entry name" value="FliJ"/>
    <property type="match status" value="1"/>
</dbReference>
<evidence type="ECO:0000256" key="9">
    <source>
        <dbReference type="ARBA" id="ARBA00023136"/>
    </source>
</evidence>
<dbReference type="GO" id="GO:0005886">
    <property type="term" value="C:plasma membrane"/>
    <property type="evidence" value="ECO:0007669"/>
    <property type="project" value="UniProtKB-SubCell"/>
</dbReference>
<evidence type="ECO:0000256" key="3">
    <source>
        <dbReference type="ARBA" id="ARBA00020392"/>
    </source>
</evidence>
<dbReference type="InterPro" id="IPR053716">
    <property type="entry name" value="Flag_assembly_chemotaxis_eff"/>
</dbReference>
<keyword evidence="9" id="KW-0472">Membrane</keyword>
<evidence type="ECO:0000313" key="11">
    <source>
        <dbReference type="EMBL" id="SIS90610.1"/>
    </source>
</evidence>
<reference evidence="12" key="1">
    <citation type="submission" date="2017-01" db="EMBL/GenBank/DDBJ databases">
        <authorList>
            <person name="Varghese N."/>
            <person name="Submissions S."/>
        </authorList>
    </citation>
    <scope>NUCLEOTIDE SEQUENCE [LARGE SCALE GENOMIC DNA]</scope>
    <source>
        <strain evidence="12">DSM 16176</strain>
    </source>
</reference>
<accession>A0A1N7MWY7</accession>
<sequence>MNGSVYRLARRYEAICWKWQSLALREYRAALRVRDEAAERLKDAQDQWAHAMSSAAALRDGADWALVEGFVRYLERLEAQWTDEWEASAAEAERKREELHARYLETETWKALRARLDEAKQSLAARAWQNELDEHAVMREARRSWKPDDLR</sequence>
<dbReference type="AlphaFoldDB" id="A0A1N7MWY7"/>
<dbReference type="RefSeq" id="WP_076347173.1">
    <property type="nucleotide sequence ID" value="NZ_FTOO01000006.1"/>
</dbReference>
<keyword evidence="6" id="KW-0145">Chemotaxis</keyword>
<dbReference type="OrthoDB" id="2376599at2"/>
<name>A0A1N7MWY7_9BACL</name>
<dbReference type="EMBL" id="FTOO01000006">
    <property type="protein sequence ID" value="SIS90610.1"/>
    <property type="molecule type" value="Genomic_DNA"/>
</dbReference>
<dbReference type="InterPro" id="IPR012823">
    <property type="entry name" value="Flagell_FliJ"/>
</dbReference>
<dbReference type="STRING" id="252246.SAMN05421799_106188"/>
<evidence type="ECO:0000256" key="8">
    <source>
        <dbReference type="ARBA" id="ARBA00022927"/>
    </source>
</evidence>
<protein>
    <recommendedName>
        <fullName evidence="3">Flagellar FliJ protein</fullName>
    </recommendedName>
</protein>
<dbReference type="Gene3D" id="1.10.287.1700">
    <property type="match status" value="1"/>
</dbReference>
<dbReference type="GO" id="GO:0071973">
    <property type="term" value="P:bacterial-type flagellum-dependent cell motility"/>
    <property type="evidence" value="ECO:0007669"/>
    <property type="project" value="InterPro"/>
</dbReference>
<dbReference type="Proteomes" id="UP000186156">
    <property type="component" value="Unassembled WGS sequence"/>
</dbReference>
<keyword evidence="10" id="KW-1006">Bacterial flagellum protein export</keyword>
<dbReference type="GO" id="GO:0009288">
    <property type="term" value="C:bacterial-type flagellum"/>
    <property type="evidence" value="ECO:0007669"/>
    <property type="project" value="InterPro"/>
</dbReference>